<gene>
    <name evidence="3" type="ORF">GCM10023171_25190</name>
</gene>
<dbReference type="EMBL" id="BAABGP010000018">
    <property type="protein sequence ID" value="GAA4487456.1"/>
    <property type="molecule type" value="Genomic_DNA"/>
</dbReference>
<comment type="caution">
    <text evidence="3">The sequence shown here is derived from an EMBL/GenBank/DDBJ whole genome shotgun (WGS) entry which is preliminary data.</text>
</comment>
<dbReference type="Gene3D" id="3.90.220.20">
    <property type="entry name" value="DNA methylase specificity domains"/>
    <property type="match status" value="1"/>
</dbReference>
<reference evidence="4" key="1">
    <citation type="journal article" date="2019" name="Int. J. Syst. Evol. Microbiol.">
        <title>The Global Catalogue of Microorganisms (GCM) 10K type strain sequencing project: providing services to taxonomists for standard genome sequencing and annotation.</title>
        <authorList>
            <consortium name="The Broad Institute Genomics Platform"/>
            <consortium name="The Broad Institute Genome Sequencing Center for Infectious Disease"/>
            <person name="Wu L."/>
            <person name="Ma J."/>
        </authorList>
    </citation>
    <scope>NUCLEOTIDE SEQUENCE [LARGE SCALE GENOMIC DNA]</scope>
    <source>
        <strain evidence="4">JCM 17839</strain>
    </source>
</reference>
<dbReference type="SUPFAM" id="SSF116734">
    <property type="entry name" value="DNA methylase specificity domain"/>
    <property type="match status" value="1"/>
</dbReference>
<dbReference type="InterPro" id="IPR044946">
    <property type="entry name" value="Restrct_endonuc_typeI_TRD_sf"/>
</dbReference>
<keyword evidence="1" id="KW-0680">Restriction system</keyword>
<proteinExistence type="predicted"/>
<evidence type="ECO:0000313" key="4">
    <source>
        <dbReference type="Proteomes" id="UP001500731"/>
    </source>
</evidence>
<keyword evidence="2" id="KW-0238">DNA-binding</keyword>
<accession>A0ABP8PJ89</accession>
<organism evidence="3 4">
    <name type="scientific">Microbacterium panaciterrae</name>
    <dbReference type="NCBI Taxonomy" id="985759"/>
    <lineage>
        <taxon>Bacteria</taxon>
        <taxon>Bacillati</taxon>
        <taxon>Actinomycetota</taxon>
        <taxon>Actinomycetes</taxon>
        <taxon>Micrococcales</taxon>
        <taxon>Microbacteriaceae</taxon>
        <taxon>Microbacterium</taxon>
    </lineage>
</organism>
<sequence>MSRLDELIAELCPDGVEFEALGSLGIRNKGTPITASKMKSLGLVPGPIRVFAGGKTVADVSEDAIPAKDIIRVPSIIVKSRGHIDVEFYAKPFTHKSELWSYSITESRIDQKFVYYYLLTKVPMLQEMGSSHLGV</sequence>
<dbReference type="RefSeq" id="WP_345187478.1">
    <property type="nucleotide sequence ID" value="NZ_BAABGP010000018.1"/>
</dbReference>
<keyword evidence="4" id="KW-1185">Reference proteome</keyword>
<protein>
    <recommendedName>
        <fullName evidence="5">Type I restriction modification DNA specificity domain-containing protein</fullName>
    </recommendedName>
</protein>
<evidence type="ECO:0000256" key="2">
    <source>
        <dbReference type="ARBA" id="ARBA00023125"/>
    </source>
</evidence>
<name>A0ABP8PJ89_9MICO</name>
<evidence type="ECO:0000256" key="1">
    <source>
        <dbReference type="ARBA" id="ARBA00022747"/>
    </source>
</evidence>
<dbReference type="Proteomes" id="UP001500731">
    <property type="component" value="Unassembled WGS sequence"/>
</dbReference>
<evidence type="ECO:0000313" key="3">
    <source>
        <dbReference type="EMBL" id="GAA4487456.1"/>
    </source>
</evidence>
<evidence type="ECO:0008006" key="5">
    <source>
        <dbReference type="Google" id="ProtNLM"/>
    </source>
</evidence>